<evidence type="ECO:0000256" key="11">
    <source>
        <dbReference type="ARBA" id="ARBA00048336"/>
    </source>
</evidence>
<dbReference type="SMART" id="SM00332">
    <property type="entry name" value="PP2Cc"/>
    <property type="match status" value="1"/>
</dbReference>
<comment type="cofactor">
    <cofactor evidence="2">
        <name>Mg(2+)</name>
        <dbReference type="ChEBI" id="CHEBI:18420"/>
    </cofactor>
</comment>
<evidence type="ECO:0000256" key="7">
    <source>
        <dbReference type="ARBA" id="ARBA00022842"/>
    </source>
</evidence>
<accession>A0A6P6AKB6</accession>
<dbReference type="PROSITE" id="PS51746">
    <property type="entry name" value="PPM_2"/>
    <property type="match status" value="1"/>
</dbReference>
<evidence type="ECO:0000256" key="12">
    <source>
        <dbReference type="RuleBase" id="RU003465"/>
    </source>
</evidence>
<dbReference type="KEGG" id="dzi:111310264"/>
<protein>
    <recommendedName>
        <fullName evidence="4">protein-serine/threonine phosphatase</fullName>
        <ecNumber evidence="4">3.1.3.16</ecNumber>
    </recommendedName>
</protein>
<dbReference type="RefSeq" id="XP_022765279.1">
    <property type="nucleotide sequence ID" value="XM_022909544.1"/>
</dbReference>
<keyword evidence="5" id="KW-0479">Metal-binding</keyword>
<evidence type="ECO:0000256" key="9">
    <source>
        <dbReference type="ARBA" id="ARBA00023211"/>
    </source>
</evidence>
<dbReference type="FunFam" id="3.60.40.10:FF:000008">
    <property type="entry name" value="Phosphatase 2C family protein"/>
    <property type="match status" value="1"/>
</dbReference>
<dbReference type="InterPro" id="IPR001932">
    <property type="entry name" value="PPM-type_phosphatase-like_dom"/>
</dbReference>
<dbReference type="PROSITE" id="PS01032">
    <property type="entry name" value="PPM_1"/>
    <property type="match status" value="1"/>
</dbReference>
<reference evidence="16 17" key="1">
    <citation type="submission" date="2025-04" db="UniProtKB">
        <authorList>
            <consortium name="RefSeq"/>
        </authorList>
    </citation>
    <scope>IDENTIFICATION</scope>
    <source>
        <tissue evidence="16 17">Fruit stalk</tissue>
    </source>
</reference>
<proteinExistence type="inferred from homology"/>
<keyword evidence="7" id="KW-0460">Magnesium</keyword>
<dbReference type="Proteomes" id="UP000515121">
    <property type="component" value="Unplaced"/>
</dbReference>
<keyword evidence="13" id="KW-1133">Transmembrane helix</keyword>
<dbReference type="PANTHER" id="PTHR47992">
    <property type="entry name" value="PROTEIN PHOSPHATASE"/>
    <property type="match status" value="1"/>
</dbReference>
<dbReference type="InterPro" id="IPR036457">
    <property type="entry name" value="PPM-type-like_dom_sf"/>
</dbReference>
<comment type="similarity">
    <text evidence="3 12">Belongs to the PP2C family.</text>
</comment>
<dbReference type="OrthoDB" id="420076at2759"/>
<evidence type="ECO:0000313" key="18">
    <source>
        <dbReference type="RefSeq" id="XP_022765280.1"/>
    </source>
</evidence>
<feature type="domain" description="PPM-type phosphatase" evidence="14">
    <location>
        <begin position="48"/>
        <end position="361"/>
    </location>
</feature>
<evidence type="ECO:0000256" key="8">
    <source>
        <dbReference type="ARBA" id="ARBA00022912"/>
    </source>
</evidence>
<dbReference type="GO" id="GO:0004722">
    <property type="term" value="F:protein serine/threonine phosphatase activity"/>
    <property type="evidence" value="ECO:0007669"/>
    <property type="project" value="UniProtKB-EC"/>
</dbReference>
<dbReference type="InterPro" id="IPR000222">
    <property type="entry name" value="PP2C_BS"/>
</dbReference>
<comment type="catalytic activity">
    <reaction evidence="10">
        <text>O-phospho-L-seryl-[protein] + H2O = L-seryl-[protein] + phosphate</text>
        <dbReference type="Rhea" id="RHEA:20629"/>
        <dbReference type="Rhea" id="RHEA-COMP:9863"/>
        <dbReference type="Rhea" id="RHEA-COMP:11604"/>
        <dbReference type="ChEBI" id="CHEBI:15377"/>
        <dbReference type="ChEBI" id="CHEBI:29999"/>
        <dbReference type="ChEBI" id="CHEBI:43474"/>
        <dbReference type="ChEBI" id="CHEBI:83421"/>
        <dbReference type="EC" id="3.1.3.16"/>
    </reaction>
</comment>
<name>A0A6P6AKB6_DURZI</name>
<dbReference type="CDD" id="cd00143">
    <property type="entry name" value="PP2Cc"/>
    <property type="match status" value="1"/>
</dbReference>
<keyword evidence="8 12" id="KW-0904">Protein phosphatase</keyword>
<evidence type="ECO:0000256" key="5">
    <source>
        <dbReference type="ARBA" id="ARBA00022723"/>
    </source>
</evidence>
<dbReference type="GeneID" id="111310264"/>
<comment type="cofactor">
    <cofactor evidence="1">
        <name>Mn(2+)</name>
        <dbReference type="ChEBI" id="CHEBI:29035"/>
    </cofactor>
</comment>
<dbReference type="RefSeq" id="XP_022765280.1">
    <property type="nucleotide sequence ID" value="XM_022909545.1"/>
</dbReference>
<evidence type="ECO:0000256" key="13">
    <source>
        <dbReference type="SAM" id="Phobius"/>
    </source>
</evidence>
<dbReference type="EC" id="3.1.3.16" evidence="4"/>
<evidence type="ECO:0000256" key="10">
    <source>
        <dbReference type="ARBA" id="ARBA00047761"/>
    </source>
</evidence>
<dbReference type="InterPro" id="IPR015655">
    <property type="entry name" value="PP2C"/>
</dbReference>
<evidence type="ECO:0000256" key="4">
    <source>
        <dbReference type="ARBA" id="ARBA00013081"/>
    </source>
</evidence>
<dbReference type="RefSeq" id="XP_022765278.1">
    <property type="nucleotide sequence ID" value="XM_022909543.1"/>
</dbReference>
<evidence type="ECO:0000256" key="6">
    <source>
        <dbReference type="ARBA" id="ARBA00022801"/>
    </source>
</evidence>
<evidence type="ECO:0000259" key="14">
    <source>
        <dbReference type="PROSITE" id="PS51746"/>
    </source>
</evidence>
<evidence type="ECO:0000313" key="15">
    <source>
        <dbReference type="Proteomes" id="UP000515121"/>
    </source>
</evidence>
<keyword evidence="9" id="KW-0464">Manganese</keyword>
<evidence type="ECO:0000256" key="2">
    <source>
        <dbReference type="ARBA" id="ARBA00001946"/>
    </source>
</evidence>
<evidence type="ECO:0000313" key="17">
    <source>
        <dbReference type="RefSeq" id="XP_022765279.1"/>
    </source>
</evidence>
<dbReference type="GO" id="GO:0046872">
    <property type="term" value="F:metal ion binding"/>
    <property type="evidence" value="ECO:0007669"/>
    <property type="project" value="UniProtKB-KW"/>
</dbReference>
<organism evidence="15 18">
    <name type="scientific">Durio zibethinus</name>
    <name type="common">Durian</name>
    <dbReference type="NCBI Taxonomy" id="66656"/>
    <lineage>
        <taxon>Eukaryota</taxon>
        <taxon>Viridiplantae</taxon>
        <taxon>Streptophyta</taxon>
        <taxon>Embryophyta</taxon>
        <taxon>Tracheophyta</taxon>
        <taxon>Spermatophyta</taxon>
        <taxon>Magnoliopsida</taxon>
        <taxon>eudicotyledons</taxon>
        <taxon>Gunneridae</taxon>
        <taxon>Pentapetalae</taxon>
        <taxon>rosids</taxon>
        <taxon>malvids</taxon>
        <taxon>Malvales</taxon>
        <taxon>Malvaceae</taxon>
        <taxon>Helicteroideae</taxon>
        <taxon>Durio</taxon>
    </lineage>
</organism>
<evidence type="ECO:0000256" key="1">
    <source>
        <dbReference type="ARBA" id="ARBA00001936"/>
    </source>
</evidence>
<comment type="catalytic activity">
    <reaction evidence="11">
        <text>O-phospho-L-threonyl-[protein] + H2O = L-threonyl-[protein] + phosphate</text>
        <dbReference type="Rhea" id="RHEA:47004"/>
        <dbReference type="Rhea" id="RHEA-COMP:11060"/>
        <dbReference type="Rhea" id="RHEA-COMP:11605"/>
        <dbReference type="ChEBI" id="CHEBI:15377"/>
        <dbReference type="ChEBI" id="CHEBI:30013"/>
        <dbReference type="ChEBI" id="CHEBI:43474"/>
        <dbReference type="ChEBI" id="CHEBI:61977"/>
        <dbReference type="EC" id="3.1.3.16"/>
    </reaction>
</comment>
<dbReference type="AlphaFoldDB" id="A0A6P6AKB6"/>
<feature type="transmembrane region" description="Helical" evidence="13">
    <location>
        <begin position="150"/>
        <end position="171"/>
    </location>
</feature>
<gene>
    <name evidence="16 17 18" type="primary">LOC111310264</name>
</gene>
<keyword evidence="15" id="KW-1185">Reference proteome</keyword>
<keyword evidence="6 12" id="KW-0378">Hydrolase</keyword>
<dbReference type="GO" id="GO:0016020">
    <property type="term" value="C:membrane"/>
    <property type="evidence" value="ECO:0007669"/>
    <property type="project" value="UniProtKB-ARBA"/>
</dbReference>
<keyword evidence="13" id="KW-0812">Transmembrane</keyword>
<dbReference type="SUPFAM" id="SSF81606">
    <property type="entry name" value="PP2C-like"/>
    <property type="match status" value="1"/>
</dbReference>
<dbReference type="Pfam" id="PF00481">
    <property type="entry name" value="PP2C"/>
    <property type="match status" value="1"/>
</dbReference>
<evidence type="ECO:0000256" key="3">
    <source>
        <dbReference type="ARBA" id="ARBA00006702"/>
    </source>
</evidence>
<keyword evidence="13" id="KW-0472">Membrane</keyword>
<sequence>MVTAVLMRIVSCWRPSVEGENSSRVGDANGRVDGLLWYKDSGKHVNGEFSMAVIQANNLLEDHSQLESGPLSSFESGPHGTFVGIYDGHGGPEAAKFINEHLFGYMKTINGAEFTTENHGMSADVINKAFLATEEDFLTHVKKLWLSKPLIASAGSCCLVGIICGGLLYIANAGDSRVVLGRLEKDFKEVKAVQLSSEHNANVESVREELRSLHPNDPQVVVLKHQVWRVKGIIQISRSIGDAYLKKAEFNKEPLLPKFRVPESFDKPILQAEPEILVRKLHPEDQFLIFASDGLWEHLSNQEAVNMVNTCPRNGIARRLVKAALHEAARKREMRYSDLEKIDCGVRRHFHDDITVIVLFLDSHLISRSSWLGPLVSIQGGGGGVSGTGNC</sequence>
<dbReference type="Gene3D" id="3.60.40.10">
    <property type="entry name" value="PPM-type phosphatase domain"/>
    <property type="match status" value="1"/>
</dbReference>
<evidence type="ECO:0000313" key="16">
    <source>
        <dbReference type="RefSeq" id="XP_022765278.1"/>
    </source>
</evidence>